<dbReference type="EMBL" id="CP009788">
    <property type="protein sequence ID" value="AJE03604.1"/>
    <property type="molecule type" value="Genomic_DNA"/>
</dbReference>
<evidence type="ECO:0000256" key="1">
    <source>
        <dbReference type="SAM" id="Coils"/>
    </source>
</evidence>
<keyword evidence="1" id="KW-0175">Coiled coil</keyword>
<dbReference type="Proteomes" id="UP000057609">
    <property type="component" value="Chromosome"/>
</dbReference>
<evidence type="ECO:0000313" key="3">
    <source>
        <dbReference type="EMBL" id="AJE03604.1"/>
    </source>
</evidence>
<dbReference type="KEGG" id="gpi:GPICK_09795"/>
<organism evidence="3 4">
    <name type="scientific">Geobacter pickeringii</name>
    <dbReference type="NCBI Taxonomy" id="345632"/>
    <lineage>
        <taxon>Bacteria</taxon>
        <taxon>Pseudomonadati</taxon>
        <taxon>Thermodesulfobacteriota</taxon>
        <taxon>Desulfuromonadia</taxon>
        <taxon>Geobacterales</taxon>
        <taxon>Geobacteraceae</taxon>
        <taxon>Geobacter</taxon>
    </lineage>
</organism>
<feature type="chain" id="PRO_5002100158" evidence="2">
    <location>
        <begin position="24"/>
        <end position="105"/>
    </location>
</feature>
<gene>
    <name evidence="3" type="ORF">GPICK_09795</name>
</gene>
<evidence type="ECO:0000256" key="2">
    <source>
        <dbReference type="SAM" id="SignalP"/>
    </source>
</evidence>
<keyword evidence="2" id="KW-0732">Signal</keyword>
<name>A0A0B5BEL9_9BACT</name>
<accession>A0A0B5BEL9</accession>
<feature type="signal peptide" evidence="2">
    <location>
        <begin position="1"/>
        <end position="23"/>
    </location>
</feature>
<reference evidence="3 4" key="1">
    <citation type="journal article" date="2015" name="Genome Announc.">
        <title>Complete Genome of Geobacter pickeringii G13T, a Metal-Reducing Isolate from Sedimentary Kaolin Deposits.</title>
        <authorList>
            <person name="Badalamenti J.P."/>
            <person name="Bond D.R."/>
        </authorList>
    </citation>
    <scope>NUCLEOTIDE SEQUENCE [LARGE SCALE GENOMIC DNA]</scope>
    <source>
        <strain evidence="3 4">G13</strain>
    </source>
</reference>
<evidence type="ECO:0000313" key="4">
    <source>
        <dbReference type="Proteomes" id="UP000057609"/>
    </source>
</evidence>
<proteinExistence type="predicted"/>
<sequence>MNRKSIIAVTAALGIFAGGMAYAGGCDMCGKEAGCNNDQSVQQYQQATEQLRARTKSLDLAIRTEYSYNQVNIQRIEALEKQLKEAKAELRAQAEKYNVPTCCLI</sequence>
<dbReference type="HOGENOM" id="CLU_171729_0_0_7"/>
<protein>
    <submittedName>
        <fullName evidence="3">Uncharacterized protein</fullName>
    </submittedName>
</protein>
<dbReference type="RefSeq" id="WP_039742682.1">
    <property type="nucleotide sequence ID" value="NZ_CP009788.1"/>
</dbReference>
<keyword evidence="4" id="KW-1185">Reference proteome</keyword>
<dbReference type="OrthoDB" id="5398437at2"/>
<dbReference type="AlphaFoldDB" id="A0A0B5BEL9"/>
<feature type="coiled-coil region" evidence="1">
    <location>
        <begin position="69"/>
        <end position="96"/>
    </location>
</feature>